<reference evidence="2" key="2">
    <citation type="journal article" date="2007" name="Science">
        <title>Draft genome sequence of the sexually transmitted pathogen Trichomonas vaginalis.</title>
        <authorList>
            <person name="Carlton J.M."/>
            <person name="Hirt R.P."/>
            <person name="Silva J.C."/>
            <person name="Delcher A.L."/>
            <person name="Schatz M."/>
            <person name="Zhao Q."/>
            <person name="Wortman J.R."/>
            <person name="Bidwell S.L."/>
            <person name="Alsmark U.C.M."/>
            <person name="Besteiro S."/>
            <person name="Sicheritz-Ponten T."/>
            <person name="Noel C.J."/>
            <person name="Dacks J.B."/>
            <person name="Foster P.G."/>
            <person name="Simillion C."/>
            <person name="Van de Peer Y."/>
            <person name="Miranda-Saavedra D."/>
            <person name="Barton G.J."/>
            <person name="Westrop G.D."/>
            <person name="Mueller S."/>
            <person name="Dessi D."/>
            <person name="Fiori P.L."/>
            <person name="Ren Q."/>
            <person name="Paulsen I."/>
            <person name="Zhang H."/>
            <person name="Bastida-Corcuera F.D."/>
            <person name="Simoes-Barbosa A."/>
            <person name="Brown M.T."/>
            <person name="Hayes R.D."/>
            <person name="Mukherjee M."/>
            <person name="Okumura C.Y."/>
            <person name="Schneider R."/>
            <person name="Smith A.J."/>
            <person name="Vanacova S."/>
            <person name="Villalvazo M."/>
            <person name="Haas B.J."/>
            <person name="Pertea M."/>
            <person name="Feldblyum T.V."/>
            <person name="Utterback T.R."/>
            <person name="Shu C.L."/>
            <person name="Osoegawa K."/>
            <person name="de Jong P.J."/>
            <person name="Hrdy I."/>
            <person name="Horvathova L."/>
            <person name="Zubacova Z."/>
            <person name="Dolezal P."/>
            <person name="Malik S.B."/>
            <person name="Logsdon J.M. Jr."/>
            <person name="Henze K."/>
            <person name="Gupta A."/>
            <person name="Wang C.C."/>
            <person name="Dunne R.L."/>
            <person name="Upcroft J.A."/>
            <person name="Upcroft P."/>
            <person name="White O."/>
            <person name="Salzberg S.L."/>
            <person name="Tang P."/>
            <person name="Chiu C.-H."/>
            <person name="Lee Y.-S."/>
            <person name="Embley T.M."/>
            <person name="Coombs G.H."/>
            <person name="Mottram J.C."/>
            <person name="Tachezy J."/>
            <person name="Fraser-Liggett C.M."/>
            <person name="Johnson P.J."/>
        </authorList>
    </citation>
    <scope>NUCLEOTIDE SEQUENCE [LARGE SCALE GENOMIC DNA]</scope>
    <source>
        <strain evidence="2">G3</strain>
    </source>
</reference>
<dbReference type="Proteomes" id="UP000001542">
    <property type="component" value="Unassembled WGS sequence"/>
</dbReference>
<dbReference type="VEuPathDB" id="TrichDB:TVAGG3_0804190"/>
<gene>
    <name evidence="2" type="ORF">TVAG_224690</name>
</gene>
<keyword evidence="3" id="KW-1185">Reference proteome</keyword>
<reference evidence="2" key="1">
    <citation type="submission" date="2006-10" db="EMBL/GenBank/DDBJ databases">
        <authorList>
            <person name="Amadeo P."/>
            <person name="Zhao Q."/>
            <person name="Wortman J."/>
            <person name="Fraser-Liggett C."/>
            <person name="Carlton J."/>
        </authorList>
    </citation>
    <scope>NUCLEOTIDE SEQUENCE</scope>
    <source>
        <strain evidence="2">G3</strain>
    </source>
</reference>
<dbReference type="PANTHER" id="PTHR31802">
    <property type="entry name" value="32 KDA HEAT SHOCK PROTEIN-RELATED"/>
    <property type="match status" value="1"/>
</dbReference>
<proteinExistence type="predicted"/>
<sequence length="2168" mass="249331">MRKVNRDSITVKGVFNANEQGDVMDAFLTHACNEITNMGKNLLQMAINFKSITAKRELRNYTEQFIKLLSEFPPNNTAFSMLLQTFSSLAITDAPKTIKTLDNFFPQIFGIDQKHEKNQKSILNFYPPLSQELDYVGLFVGYVSEVAYTYLLQSLLENITFIDEDAVTQILSRIFNIANTPVVTQFQQSVILICLDKYKTVMKRITQLSFSIFANILTKTFPTKKSTPQYTTFYITSLTGISFADHNYQEIKSCFDIIPKLMTANINNGSVIDAICQSLCSIITNMKNVQTGQFLSRLERRAQKCLADKVAWASTLKLIGVIHYLNPLPLTPNYTKFLERFVFKRLVKPHKIDAALDYIIATLNPNECGYNWSPQTSDYIKLIYQKVFSVSLRGHELKAATILESIAALDLPTFINERIPELLINSDQYSAVVMITFQRILNPLSLFQEFAKVIPTNAATGIHRHIQLIHDILQEYVTKRFADVSFEQSNFILNLQNINDILMDIDLPNNLNKTKTEPLSNLSLYYLLNWRKYSPINNLSQSQKSDIDNATKKCQIIMEQWMKTFDTPHNSFGDLMETENSPFLEEIPFSESIEINILPLIPILLHYKTKIENIMLPIFTLMISSDAYIAALANVIYQLIFLTFPGSSNYLISELCSFIQRITSVSVYPLHQLIQTYYICLAMCKNKIADFDEKNLLGLGLISFTSLCSPFPETHLIGFQLIDLYKILYHLISDENSNEKIFSEFFEEKSSQIESKMIVTIISEYSTWSESTCPVHRMPTISLKLAALSRYSLLWRFALNKITIEMMNYPLTHFLLILRKSFLKLGKVLDNIQNLSKFDIALISNIFTFLFATSSQPPDKSDMKYKKLWNKQAEEINVLVDTSTKSTTYLEKDDLKIFSFVFTSLNIVALAKAITSFMNTLQSKQIKLQHKESTLSVFATMLRHVSMQSNFDDYAAEMLATKQIDEILSIFDTSLHIFLNIEGVEHYRQLFHSLEQFSHFLVFRGQYFGFLHQSKLEKSHCPIPRCSQTMNVNDNEISPRFNIQDLFNLLFKWSLIDIEKNSDLEAAKILESNPPSENQINGFCHAVRVCLSFMTPIKTIFDSNKFITDSFLSKCAIIAKKKPVFLKHLLSKQMSLLLIPYTEKALKSDLETGTLFFNSITAQFIPTNVQDSMIYSHNTFIKNMSTTTPGKLTQFDIDFIQLIYKETGTLLLLDLLYLMHSDVTVRQNAMRMLGQVFPVIGLIHYKGESEKVSHFMTVVSKMVNTVSTENNTLRIENAVDMSKCCSVCFNFATEQFLSRAFQSLPNTPLSRRSCSREQLLSIIQPWMTGIVFDLKNKTILKESNRYFVYFSPYSFVNDLISCNLHVSPYTSLLPLWQNLIEESPSPSNNAKFLTITLIDIAISHQETRKLIIFLLTYIYRLQPQTINILVNLLNYSSWYFYNVQLGKYEIVYDMNNFFEQNEKPKKLKKHKKSKDSEDNEKKKKKHKKEKENLEKISQKSDTYDESVKFALQALKELAKEDILPFIDEFNVIISFCLTHIHMKDAFDLLSQLASGLNDSFSAGSPECLWNLCELLTRINSVQFDVLRFVPSDDDTPLRALQKRVVSISDLLNLFIKIYNFIPTNNDENLQNFFLLWGLSCGDLQTAATALNLYSSAYTLNDDYSIKQIIESISIVVNCLVYSDLSDELVEHFSDYICAVFRCISVTISKNQKDFSIPIELFLLPLAVLGLEGVTFQKIVDDSLSLIIVLIQNGLFDKKNKNNFNDEAVLSLFQECDVEFDDFKNLTKKILVKSKNTQKIIDFLCQIPKLPKELLSKDDDYSLYVIAFSPFMCCSIEDPLLFAKLCDYSLFLEAVQSITKLLNPDDNLSKILLSFCKGQITNPQKFATNLIKNLNCEDVLFLDAAEIFATTVKWTPNISINCIYDLCASIMTFKPNANNFYALLSFTNEATINQFLGDFSRKVNFLQATTTFSEQNKIQIVQSNDNEREKFNMSWINLFNYLYEKENENLHQILKNTKELIQIRFDHIEKYPPMFPIDKGLKINDVVEELSLMCKQLQVNPQTNWAVSIYLSQDFTDDKCDIDENPPLDYSINYEEMLESIIEKINPDIEEENLKKVDEEKEEIKAKTSDLPKNIVTTCENEIFVMQSNAFLPLQSKLDEIVSKILQKN</sequence>
<dbReference type="OrthoDB" id="10616964at2759"/>
<accession>A2DW92</accession>
<dbReference type="PANTHER" id="PTHR31802:SF3">
    <property type="entry name" value="32 KDA HEAT SHOCK PROTEIN"/>
    <property type="match status" value="1"/>
</dbReference>
<name>A2DW92_TRIV3</name>
<evidence type="ECO:0000313" key="2">
    <source>
        <dbReference type="EMBL" id="EAY15393.1"/>
    </source>
</evidence>
<evidence type="ECO:0000313" key="3">
    <source>
        <dbReference type="Proteomes" id="UP000001542"/>
    </source>
</evidence>
<dbReference type="EMBL" id="DS113257">
    <property type="protein sequence ID" value="EAY15393.1"/>
    <property type="molecule type" value="Genomic_DNA"/>
</dbReference>
<dbReference type="InParanoid" id="A2DW92"/>
<evidence type="ECO:0000256" key="1">
    <source>
        <dbReference type="SAM" id="MobiDB-lite"/>
    </source>
</evidence>
<dbReference type="GO" id="GO:0005730">
    <property type="term" value="C:nucleolus"/>
    <property type="evidence" value="ECO:0000318"/>
    <property type="project" value="GO_Central"/>
</dbReference>
<organism evidence="2 3">
    <name type="scientific">Trichomonas vaginalis (strain ATCC PRA-98 / G3)</name>
    <dbReference type="NCBI Taxonomy" id="412133"/>
    <lineage>
        <taxon>Eukaryota</taxon>
        <taxon>Metamonada</taxon>
        <taxon>Parabasalia</taxon>
        <taxon>Trichomonadida</taxon>
        <taxon>Trichomonadidae</taxon>
        <taxon>Trichomonas</taxon>
    </lineage>
</organism>
<dbReference type="KEGG" id="tva:4773396"/>
<feature type="region of interest" description="Disordered" evidence="1">
    <location>
        <begin position="1463"/>
        <end position="1495"/>
    </location>
</feature>
<protein>
    <submittedName>
        <fullName evidence="2">Uncharacterized protein</fullName>
    </submittedName>
</protein>
<dbReference type="RefSeq" id="XP_001327616.1">
    <property type="nucleotide sequence ID" value="XM_001327581.1"/>
</dbReference>
<dbReference type="VEuPathDB" id="TrichDB:TVAG_224690"/>